<dbReference type="Proteomes" id="UP000176422">
    <property type="component" value="Unassembled WGS sequence"/>
</dbReference>
<evidence type="ECO:0000256" key="2">
    <source>
        <dbReference type="SAM" id="Phobius"/>
    </source>
</evidence>
<keyword evidence="2" id="KW-0812">Transmembrane</keyword>
<reference evidence="3 4" key="1">
    <citation type="journal article" date="2016" name="Nat. Commun.">
        <title>Thousands of microbial genomes shed light on interconnected biogeochemical processes in an aquifer system.</title>
        <authorList>
            <person name="Anantharaman K."/>
            <person name="Brown C.T."/>
            <person name="Hug L.A."/>
            <person name="Sharon I."/>
            <person name="Castelle C.J."/>
            <person name="Probst A.J."/>
            <person name="Thomas B.C."/>
            <person name="Singh A."/>
            <person name="Wilkins M.J."/>
            <person name="Karaoz U."/>
            <person name="Brodie E.L."/>
            <person name="Williams K.H."/>
            <person name="Hubbard S.S."/>
            <person name="Banfield J.F."/>
        </authorList>
    </citation>
    <scope>NUCLEOTIDE SEQUENCE [LARGE SCALE GENOMIC DNA]</scope>
</reference>
<accession>A0A1F8DYV2</accession>
<evidence type="ECO:0000256" key="1">
    <source>
        <dbReference type="SAM" id="MobiDB-lite"/>
    </source>
</evidence>
<evidence type="ECO:0000313" key="4">
    <source>
        <dbReference type="Proteomes" id="UP000176422"/>
    </source>
</evidence>
<name>A0A1F8DYV2_9BACT</name>
<proteinExistence type="predicted"/>
<evidence type="ECO:0000313" key="3">
    <source>
        <dbReference type="EMBL" id="OGM92935.1"/>
    </source>
</evidence>
<keyword evidence="2" id="KW-1133">Transmembrane helix</keyword>
<dbReference type="EMBL" id="MGIT01000002">
    <property type="protein sequence ID" value="OGM92935.1"/>
    <property type="molecule type" value="Genomic_DNA"/>
</dbReference>
<keyword evidence="2" id="KW-0472">Membrane</keyword>
<sequence>MDIQKIPGVSSVAALNKKTLTVVLAVVIVVLGIGGYVYWKRSLGSSTLQAPDFTGSTVEEILPALDTSANPYETVSETNPVEKTNPFTDVKTNPFE</sequence>
<protein>
    <submittedName>
        <fullName evidence="3">Uncharacterized protein</fullName>
    </submittedName>
</protein>
<dbReference type="AlphaFoldDB" id="A0A1F8DYV2"/>
<organism evidence="3 4">
    <name type="scientific">Candidatus Wolfebacteria bacterium RIFOXYB1_FULL_54_12</name>
    <dbReference type="NCBI Taxonomy" id="1802559"/>
    <lineage>
        <taxon>Bacteria</taxon>
        <taxon>Candidatus Wolfeibacteriota</taxon>
    </lineage>
</organism>
<comment type="caution">
    <text evidence="3">The sequence shown here is derived from an EMBL/GenBank/DDBJ whole genome shotgun (WGS) entry which is preliminary data.</text>
</comment>
<gene>
    <name evidence="3" type="ORF">A2372_03755</name>
</gene>
<feature type="region of interest" description="Disordered" evidence="1">
    <location>
        <begin position="69"/>
        <end position="96"/>
    </location>
</feature>
<feature type="transmembrane region" description="Helical" evidence="2">
    <location>
        <begin position="20"/>
        <end position="39"/>
    </location>
</feature>